<gene>
    <name evidence="4" type="ORF">SAMN05421721_107133</name>
</gene>
<name>A0A1I4RDU5_ECTMO</name>
<dbReference type="GO" id="GO:0006508">
    <property type="term" value="P:proteolysis"/>
    <property type="evidence" value="ECO:0007669"/>
    <property type="project" value="UniProtKB-KW"/>
</dbReference>
<keyword evidence="5" id="KW-1185">Reference proteome</keyword>
<sequence>MWYSSMMGYRWFLAGCLCLLWTVWPGTLGADGLADTVEEVTPSVLGVGTWQATRSPRADLRGSGFVVGDGRHVVTNHHVIPPILDTENREHLAVFVPGRGGKGVEMRPARRVALDERRDLALLRIEGRPLPALGIGDSGGLRPGDEVALTGFPIGAVLGLVPATHVGIVSAITPIALPMHSTQNLDPAVIRRLRDPFDVFQLDLTAYPGNSGGPLFRPGDPRVVGVLNMVFVKEGRERALDRPSGISYAIPGNHVRDLMRQADLNP</sequence>
<keyword evidence="3" id="KW-0378">Hydrolase</keyword>
<dbReference type="STRING" id="195064.SAMN05421721_107133"/>
<dbReference type="Pfam" id="PF13365">
    <property type="entry name" value="Trypsin_2"/>
    <property type="match status" value="1"/>
</dbReference>
<dbReference type="RefSeq" id="WP_218149040.1">
    <property type="nucleotide sequence ID" value="NZ_FOUO01000007.1"/>
</dbReference>
<organism evidence="4 5">
    <name type="scientific">Ectothiorhodospira mobilis</name>
    <dbReference type="NCBI Taxonomy" id="195064"/>
    <lineage>
        <taxon>Bacteria</taxon>
        <taxon>Pseudomonadati</taxon>
        <taxon>Pseudomonadota</taxon>
        <taxon>Gammaproteobacteria</taxon>
        <taxon>Chromatiales</taxon>
        <taxon>Ectothiorhodospiraceae</taxon>
        <taxon>Ectothiorhodospira</taxon>
    </lineage>
</organism>
<dbReference type="SUPFAM" id="SSF50494">
    <property type="entry name" value="Trypsin-like serine proteases"/>
    <property type="match status" value="1"/>
</dbReference>
<keyword evidence="2" id="KW-0645">Protease</keyword>
<dbReference type="Proteomes" id="UP000199556">
    <property type="component" value="Unassembled WGS sequence"/>
</dbReference>
<dbReference type="GO" id="GO:0008233">
    <property type="term" value="F:peptidase activity"/>
    <property type="evidence" value="ECO:0007669"/>
    <property type="project" value="UniProtKB-KW"/>
</dbReference>
<evidence type="ECO:0000313" key="4">
    <source>
        <dbReference type="EMBL" id="SFM50451.1"/>
    </source>
</evidence>
<dbReference type="AlphaFoldDB" id="A0A1I4RDU5"/>
<proteinExistence type="inferred from homology"/>
<reference evidence="4 5" key="1">
    <citation type="submission" date="2016-10" db="EMBL/GenBank/DDBJ databases">
        <authorList>
            <person name="de Groot N.N."/>
        </authorList>
    </citation>
    <scope>NUCLEOTIDE SEQUENCE [LARGE SCALE GENOMIC DNA]</scope>
    <source>
        <strain evidence="4 5">DSM 4180</strain>
    </source>
</reference>
<dbReference type="InterPro" id="IPR009003">
    <property type="entry name" value="Peptidase_S1_PA"/>
</dbReference>
<dbReference type="InterPro" id="IPR043504">
    <property type="entry name" value="Peptidase_S1_PA_chymotrypsin"/>
</dbReference>
<protein>
    <submittedName>
        <fullName evidence="4">Trypsin-like peptidase domain-containing protein</fullName>
    </submittedName>
</protein>
<accession>A0A1I4RDU5</accession>
<dbReference type="Gene3D" id="2.40.10.10">
    <property type="entry name" value="Trypsin-like serine proteases"/>
    <property type="match status" value="2"/>
</dbReference>
<evidence type="ECO:0000313" key="5">
    <source>
        <dbReference type="Proteomes" id="UP000199556"/>
    </source>
</evidence>
<evidence type="ECO:0000256" key="2">
    <source>
        <dbReference type="ARBA" id="ARBA00022670"/>
    </source>
</evidence>
<comment type="similarity">
    <text evidence="1">Belongs to the peptidase S1C family.</text>
</comment>
<dbReference type="EMBL" id="FOUO01000007">
    <property type="protein sequence ID" value="SFM50451.1"/>
    <property type="molecule type" value="Genomic_DNA"/>
</dbReference>
<dbReference type="PANTHER" id="PTHR43343">
    <property type="entry name" value="PEPTIDASE S12"/>
    <property type="match status" value="1"/>
</dbReference>
<dbReference type="PANTHER" id="PTHR43343:SF3">
    <property type="entry name" value="PROTEASE DO-LIKE 8, CHLOROPLASTIC"/>
    <property type="match status" value="1"/>
</dbReference>
<evidence type="ECO:0000256" key="3">
    <source>
        <dbReference type="ARBA" id="ARBA00022801"/>
    </source>
</evidence>
<evidence type="ECO:0000256" key="1">
    <source>
        <dbReference type="ARBA" id="ARBA00010541"/>
    </source>
</evidence>
<dbReference type="InterPro" id="IPR051201">
    <property type="entry name" value="Chloro_Bact_Ser_Proteases"/>
</dbReference>